<organism evidence="1 2">
    <name type="scientific">Rangifer tarandus platyrhynchus</name>
    <name type="common">Svalbard reindeer</name>
    <dbReference type="NCBI Taxonomy" id="3082113"/>
    <lineage>
        <taxon>Eukaryota</taxon>
        <taxon>Metazoa</taxon>
        <taxon>Chordata</taxon>
        <taxon>Craniata</taxon>
        <taxon>Vertebrata</taxon>
        <taxon>Euteleostomi</taxon>
        <taxon>Mammalia</taxon>
        <taxon>Eutheria</taxon>
        <taxon>Laurasiatheria</taxon>
        <taxon>Artiodactyla</taxon>
        <taxon>Ruminantia</taxon>
        <taxon>Pecora</taxon>
        <taxon>Cervidae</taxon>
        <taxon>Odocoileinae</taxon>
        <taxon>Rangifer</taxon>
    </lineage>
</organism>
<dbReference type="Proteomes" id="UP001162501">
    <property type="component" value="Chromosome 26"/>
</dbReference>
<name>A0AC59ZAI0_RANTA</name>
<reference evidence="1" key="2">
    <citation type="submission" date="2025-03" db="EMBL/GenBank/DDBJ databases">
        <authorList>
            <consortium name="ELIXIR-Norway"/>
            <consortium name="Elixir Norway"/>
        </authorList>
    </citation>
    <scope>NUCLEOTIDE SEQUENCE</scope>
</reference>
<dbReference type="EMBL" id="OX596110">
    <property type="protein sequence ID" value="CAN0335649.1"/>
    <property type="molecule type" value="Genomic_DNA"/>
</dbReference>
<reference evidence="1" key="1">
    <citation type="submission" date="2023-05" db="EMBL/GenBank/DDBJ databases">
        <authorList>
            <consortium name="ELIXIR-Norway"/>
        </authorList>
    </citation>
    <scope>NUCLEOTIDE SEQUENCE</scope>
</reference>
<protein>
    <submittedName>
        <fullName evidence="1">Uncharacterized protein</fullName>
    </submittedName>
</protein>
<evidence type="ECO:0000313" key="2">
    <source>
        <dbReference type="Proteomes" id="UP001162501"/>
    </source>
</evidence>
<sequence>MEPASDPYRQRLRGFRCLTLAGAIGRRLSTLRTEGRRQPRVPGGQRPPPPRALALREAGFAPPSLEERRGTVLAPAPCVSGRQATVSAPARGPLCACAVALPPSHGARLSQSVRRSLSSE</sequence>
<proteinExistence type="predicted"/>
<gene>
    <name evidence="1" type="ORF">MRATA1EN22A_LOCUS15902</name>
</gene>
<accession>A0AC59ZAI0</accession>
<evidence type="ECO:0000313" key="1">
    <source>
        <dbReference type="EMBL" id="CAN0335649.1"/>
    </source>
</evidence>